<accession>A0A4Y2HDB8</accession>
<dbReference type="PANTHER" id="PTHR47326:SF1">
    <property type="entry name" value="HTH PSQ-TYPE DOMAIN-CONTAINING PROTEIN"/>
    <property type="match status" value="1"/>
</dbReference>
<keyword evidence="2" id="KW-1185">Reference proteome</keyword>
<evidence type="ECO:0000313" key="2">
    <source>
        <dbReference type="Proteomes" id="UP000499080"/>
    </source>
</evidence>
<organism evidence="1 2">
    <name type="scientific">Araneus ventricosus</name>
    <name type="common">Orbweaver spider</name>
    <name type="synonym">Epeira ventricosa</name>
    <dbReference type="NCBI Taxonomy" id="182803"/>
    <lineage>
        <taxon>Eukaryota</taxon>
        <taxon>Metazoa</taxon>
        <taxon>Ecdysozoa</taxon>
        <taxon>Arthropoda</taxon>
        <taxon>Chelicerata</taxon>
        <taxon>Arachnida</taxon>
        <taxon>Araneae</taxon>
        <taxon>Araneomorphae</taxon>
        <taxon>Entelegynae</taxon>
        <taxon>Araneoidea</taxon>
        <taxon>Araneidae</taxon>
        <taxon>Araneus</taxon>
    </lineage>
</organism>
<dbReference type="Proteomes" id="UP000499080">
    <property type="component" value="Unassembled WGS sequence"/>
</dbReference>
<sequence length="165" mass="18835">MGHVMNLFRATSSFQRGCVDSTIFIQDGSLPHIATPVKQLLNLHFGNDGIFSRHLPTAWPPRSPDLNPCNFWLWGYLKDVVYGGPIAILAELKNHITQHIHNITTETLRSAVEHTVLNFQLIGESGGQHIEHFFSKSKPTTVFGLRTIENLFHFCFFYGFWPRDN</sequence>
<evidence type="ECO:0008006" key="3">
    <source>
        <dbReference type="Google" id="ProtNLM"/>
    </source>
</evidence>
<dbReference type="InterPro" id="IPR036397">
    <property type="entry name" value="RNaseH_sf"/>
</dbReference>
<reference evidence="1 2" key="1">
    <citation type="journal article" date="2019" name="Sci. Rep.">
        <title>Orb-weaving spider Araneus ventricosus genome elucidates the spidroin gene catalogue.</title>
        <authorList>
            <person name="Kono N."/>
            <person name="Nakamura H."/>
            <person name="Ohtoshi R."/>
            <person name="Moran D.A.P."/>
            <person name="Shinohara A."/>
            <person name="Yoshida Y."/>
            <person name="Fujiwara M."/>
            <person name="Mori M."/>
            <person name="Tomita M."/>
            <person name="Arakawa K."/>
        </authorList>
    </citation>
    <scope>NUCLEOTIDE SEQUENCE [LARGE SCALE GENOMIC DNA]</scope>
</reference>
<dbReference type="GO" id="GO:0003676">
    <property type="term" value="F:nucleic acid binding"/>
    <property type="evidence" value="ECO:0007669"/>
    <property type="project" value="InterPro"/>
</dbReference>
<protein>
    <recommendedName>
        <fullName evidence="3">Tc1-like transposase DDE domain-containing protein</fullName>
    </recommendedName>
</protein>
<comment type="caution">
    <text evidence="1">The sequence shown here is derived from an EMBL/GenBank/DDBJ whole genome shotgun (WGS) entry which is preliminary data.</text>
</comment>
<evidence type="ECO:0000313" key="1">
    <source>
        <dbReference type="EMBL" id="GBM63286.1"/>
    </source>
</evidence>
<dbReference type="EMBL" id="BGPR01001859">
    <property type="protein sequence ID" value="GBM63286.1"/>
    <property type="molecule type" value="Genomic_DNA"/>
</dbReference>
<dbReference type="PANTHER" id="PTHR47326">
    <property type="entry name" value="TRANSPOSABLE ELEMENT TC3 TRANSPOSASE-LIKE PROTEIN"/>
    <property type="match status" value="1"/>
</dbReference>
<proteinExistence type="predicted"/>
<dbReference type="OrthoDB" id="6436543at2759"/>
<gene>
    <name evidence="1" type="ORF">AVEN_224141_1</name>
</gene>
<dbReference type="Gene3D" id="3.30.420.10">
    <property type="entry name" value="Ribonuclease H-like superfamily/Ribonuclease H"/>
    <property type="match status" value="1"/>
</dbReference>
<name>A0A4Y2HDB8_ARAVE</name>
<dbReference type="AlphaFoldDB" id="A0A4Y2HDB8"/>